<dbReference type="EMBL" id="BRYA01000422">
    <property type="protein sequence ID" value="GMI48739.1"/>
    <property type="molecule type" value="Genomic_DNA"/>
</dbReference>
<feature type="region of interest" description="Disordered" evidence="2">
    <location>
        <begin position="1"/>
        <end position="26"/>
    </location>
</feature>
<proteinExistence type="predicted"/>
<dbReference type="OrthoDB" id="10672444at2759"/>
<name>A0A9W7GPM9_9STRA</name>
<organism evidence="4 5">
    <name type="scientific">Triparma columacea</name>
    <dbReference type="NCBI Taxonomy" id="722753"/>
    <lineage>
        <taxon>Eukaryota</taxon>
        <taxon>Sar</taxon>
        <taxon>Stramenopiles</taxon>
        <taxon>Ochrophyta</taxon>
        <taxon>Bolidophyceae</taxon>
        <taxon>Parmales</taxon>
        <taxon>Triparmaceae</taxon>
        <taxon>Triparma</taxon>
    </lineage>
</organism>
<keyword evidence="3" id="KW-0812">Transmembrane</keyword>
<evidence type="ECO:0000313" key="4">
    <source>
        <dbReference type="EMBL" id="GMI48739.1"/>
    </source>
</evidence>
<reference evidence="5" key="1">
    <citation type="journal article" date="2023" name="Commun. Biol.">
        <title>Genome analysis of Parmales, the sister group of diatoms, reveals the evolutionary specialization of diatoms from phago-mixotrophs to photoautotrophs.</title>
        <authorList>
            <person name="Ban H."/>
            <person name="Sato S."/>
            <person name="Yoshikawa S."/>
            <person name="Yamada K."/>
            <person name="Nakamura Y."/>
            <person name="Ichinomiya M."/>
            <person name="Sato N."/>
            <person name="Blanc-Mathieu R."/>
            <person name="Endo H."/>
            <person name="Kuwata A."/>
            <person name="Ogata H."/>
        </authorList>
    </citation>
    <scope>NUCLEOTIDE SEQUENCE [LARGE SCALE GENOMIC DNA]</scope>
</reference>
<accession>A0A9W7GPM9</accession>
<comment type="caution">
    <text evidence="4">The sequence shown here is derived from an EMBL/GenBank/DDBJ whole genome shotgun (WGS) entry which is preliminary data.</text>
</comment>
<feature type="transmembrane region" description="Helical" evidence="3">
    <location>
        <begin position="260"/>
        <end position="282"/>
    </location>
</feature>
<keyword evidence="5" id="KW-1185">Reference proteome</keyword>
<feature type="coiled-coil region" evidence="1">
    <location>
        <begin position="321"/>
        <end position="369"/>
    </location>
</feature>
<keyword evidence="3" id="KW-1133">Transmembrane helix</keyword>
<keyword evidence="3" id="KW-0472">Membrane</keyword>
<feature type="transmembrane region" description="Helical" evidence="3">
    <location>
        <begin position="191"/>
        <end position="211"/>
    </location>
</feature>
<feature type="transmembrane region" description="Helical" evidence="3">
    <location>
        <begin position="232"/>
        <end position="248"/>
    </location>
</feature>
<evidence type="ECO:0000256" key="3">
    <source>
        <dbReference type="SAM" id="Phobius"/>
    </source>
</evidence>
<keyword evidence="1" id="KW-0175">Coiled coil</keyword>
<protein>
    <submittedName>
        <fullName evidence="4">Uncharacterized protein</fullName>
    </submittedName>
</protein>
<evidence type="ECO:0000256" key="1">
    <source>
        <dbReference type="SAM" id="Coils"/>
    </source>
</evidence>
<gene>
    <name evidence="4" type="ORF">TrCOL_g4668</name>
</gene>
<evidence type="ECO:0000256" key="2">
    <source>
        <dbReference type="SAM" id="MobiDB-lite"/>
    </source>
</evidence>
<sequence length="378" mass="42353">MLEGLSEAIEPAPSSINAEGHKGDEEEQMRQVKMMDKFGWGYRKKTIDASVKITSQFAAASPYIIFIVMNMIGSQSSEMEELQTYASHTPFCKYTPDELSVLNIEYQCEVFGDAHPENWERAGAIGMHNFLGISTMPVFTSPKAFLNLTESIKAVKTFGDAATTNTTVLLTHNDFVRIFAAHNFQISASDYFTYIIQGIVFVTVIFVAQIFTRVTRGSFDDVLSFNITKLEIFIVLNTFAMVLLSMYISSLNGKSLTQQLFPIVLFLLLLILTLIIAIYILCKKVVNDKSQKVLHRPRRASTVSFHPVLPSSPAPAATSHVEELQTELTNLKSTVHDQSTKMEDQNTKMEDQSTKMEEMQRMLVSLQAKVDFLTAPSP</sequence>
<dbReference type="AlphaFoldDB" id="A0A9W7GPM9"/>
<dbReference type="Proteomes" id="UP001165065">
    <property type="component" value="Unassembled WGS sequence"/>
</dbReference>
<evidence type="ECO:0000313" key="5">
    <source>
        <dbReference type="Proteomes" id="UP001165065"/>
    </source>
</evidence>